<name>A0A3S0RGA4_9HYPH</name>
<dbReference type="SUPFAM" id="SSF46689">
    <property type="entry name" value="Homeodomain-like"/>
    <property type="match status" value="2"/>
</dbReference>
<evidence type="ECO:0000313" key="5">
    <source>
        <dbReference type="EMBL" id="RUL96145.1"/>
    </source>
</evidence>
<dbReference type="PANTHER" id="PTHR46796">
    <property type="entry name" value="HTH-TYPE TRANSCRIPTIONAL ACTIVATOR RHAS-RELATED"/>
    <property type="match status" value="1"/>
</dbReference>
<keyword evidence="3" id="KW-0804">Transcription</keyword>
<evidence type="ECO:0000259" key="4">
    <source>
        <dbReference type="PROSITE" id="PS01124"/>
    </source>
</evidence>
<organism evidence="5 6">
    <name type="scientific">Rhizobium anhuiense</name>
    <dbReference type="NCBI Taxonomy" id="1184720"/>
    <lineage>
        <taxon>Bacteria</taxon>
        <taxon>Pseudomonadati</taxon>
        <taxon>Pseudomonadota</taxon>
        <taxon>Alphaproteobacteria</taxon>
        <taxon>Hyphomicrobiales</taxon>
        <taxon>Rhizobiaceae</taxon>
        <taxon>Rhizobium/Agrobacterium group</taxon>
        <taxon>Rhizobium</taxon>
    </lineage>
</organism>
<evidence type="ECO:0000256" key="2">
    <source>
        <dbReference type="ARBA" id="ARBA00023125"/>
    </source>
</evidence>
<dbReference type="PROSITE" id="PS00041">
    <property type="entry name" value="HTH_ARAC_FAMILY_1"/>
    <property type="match status" value="1"/>
</dbReference>
<protein>
    <submittedName>
        <fullName evidence="5">AraC family transcriptional regulator</fullName>
    </submittedName>
</protein>
<dbReference type="GO" id="GO:0043565">
    <property type="term" value="F:sequence-specific DNA binding"/>
    <property type="evidence" value="ECO:0007669"/>
    <property type="project" value="InterPro"/>
</dbReference>
<evidence type="ECO:0000256" key="1">
    <source>
        <dbReference type="ARBA" id="ARBA00023015"/>
    </source>
</evidence>
<dbReference type="InterPro" id="IPR050204">
    <property type="entry name" value="AraC_XylS_family_regulators"/>
</dbReference>
<evidence type="ECO:0000256" key="3">
    <source>
        <dbReference type="ARBA" id="ARBA00023163"/>
    </source>
</evidence>
<dbReference type="GO" id="GO:0003700">
    <property type="term" value="F:DNA-binding transcription factor activity"/>
    <property type="evidence" value="ECO:0007669"/>
    <property type="project" value="InterPro"/>
</dbReference>
<comment type="caution">
    <text evidence="5">The sequence shown here is derived from an EMBL/GenBank/DDBJ whole genome shotgun (WGS) entry which is preliminary data.</text>
</comment>
<keyword evidence="1" id="KW-0805">Transcription regulation</keyword>
<feature type="domain" description="HTH araC/xylS-type" evidence="4">
    <location>
        <begin position="218"/>
        <end position="318"/>
    </location>
</feature>
<dbReference type="Pfam" id="PF14525">
    <property type="entry name" value="AraC_binding_2"/>
    <property type="match status" value="1"/>
</dbReference>
<reference evidence="5 6" key="1">
    <citation type="journal article" date="2015" name="Int. J. Syst. Evol. Microbiol.">
        <title>Rhizobium anhuiense sp. nov., isolated from effective nodules of Vicia faba and Pisum sativum.</title>
        <authorList>
            <person name="Zhang Y.J."/>
            <person name="Zheng W.T."/>
            <person name="Everall I."/>
            <person name="Young J.P."/>
            <person name="Zhang X.X."/>
            <person name="Tian C.F."/>
            <person name="Sui X.H."/>
            <person name="Wang E.T."/>
            <person name="Chen W.X."/>
        </authorList>
    </citation>
    <scope>NUCLEOTIDE SEQUENCE [LARGE SCALE GENOMIC DNA]</scope>
    <source>
        <strain evidence="5 6">CCBAU 23252</strain>
    </source>
</reference>
<dbReference type="InterPro" id="IPR035418">
    <property type="entry name" value="AraC-bd_2"/>
</dbReference>
<proteinExistence type="predicted"/>
<dbReference type="PROSITE" id="PS01124">
    <property type="entry name" value="HTH_ARAC_FAMILY_2"/>
    <property type="match status" value="1"/>
</dbReference>
<dbReference type="InterPro" id="IPR009057">
    <property type="entry name" value="Homeodomain-like_sf"/>
</dbReference>
<dbReference type="InterPro" id="IPR018062">
    <property type="entry name" value="HTH_AraC-typ_CS"/>
</dbReference>
<dbReference type="AlphaFoldDB" id="A0A3S0RGA4"/>
<gene>
    <name evidence="5" type="ORF">EEQ99_32010</name>
</gene>
<dbReference type="Gene3D" id="1.10.10.60">
    <property type="entry name" value="Homeodomain-like"/>
    <property type="match status" value="1"/>
</dbReference>
<accession>A0A3S0RGA4</accession>
<dbReference type="SMART" id="SM00342">
    <property type="entry name" value="HTH_ARAC"/>
    <property type="match status" value="1"/>
</dbReference>
<sequence>MPIRQLSLKGSNVDELAAALSSLCLRTEAVLESREAVSYNIHSITAGPISLIAGVYEGDLTVRHRSPTETDVIILPLSGRSVVTMNGQEMLSEGTRGVFVNSLAASATRFIGSRRHLGLRIPRDELIRRLALRLNMSIRGHLDFAPDIDLSTASGSLLVRLSALMYTGLADGSLVQSPIALSNLTETTIELLMEAARHRYSSDLLYRTAEPPLPRSVKRAIDYMRAHISEPITVNDIAAASGVSPRTLQQGFRDFRDTTPFAFLQRLRLEAAHRELMTGGSDLSVKQVALKWGFVHRGRFSADYRKRYGVLPSETLRSSGSSSAD</sequence>
<keyword evidence="2" id="KW-0238">DNA-binding</keyword>
<dbReference type="Proteomes" id="UP000273611">
    <property type="component" value="Unassembled WGS sequence"/>
</dbReference>
<dbReference type="InterPro" id="IPR018060">
    <property type="entry name" value="HTH_AraC"/>
</dbReference>
<evidence type="ECO:0000313" key="6">
    <source>
        <dbReference type="Proteomes" id="UP000273611"/>
    </source>
</evidence>
<dbReference type="Pfam" id="PF12833">
    <property type="entry name" value="HTH_18"/>
    <property type="match status" value="1"/>
</dbReference>
<dbReference type="EMBL" id="RIBW01000025">
    <property type="protein sequence ID" value="RUL96145.1"/>
    <property type="molecule type" value="Genomic_DNA"/>
</dbReference>
<dbReference type="PANTHER" id="PTHR46796:SF12">
    <property type="entry name" value="HTH-TYPE DNA-BINDING TRANSCRIPTIONAL ACTIVATOR EUTR"/>
    <property type="match status" value="1"/>
</dbReference>